<evidence type="ECO:0000313" key="5">
    <source>
        <dbReference type="EMBL" id="MDX8304456.1"/>
    </source>
</evidence>
<keyword evidence="3 5" id="KW-0067">ATP-binding</keyword>
<dbReference type="Gene3D" id="3.40.50.300">
    <property type="entry name" value="P-loop containing nucleotide triphosphate hydrolases"/>
    <property type="match status" value="1"/>
</dbReference>
<reference evidence="5" key="1">
    <citation type="journal article" date="2023" name="Phytobiomes J">
        <title>Deciphering the key players within the bacterial microbiota associated with aerial crown gall tumors on rhododendron: Insights into the gallobiome.</title>
        <authorList>
            <person name="Kuzmanovic N."/>
            <person name="Nesme J."/>
            <person name="Wolf J."/>
            <person name="Neumann-Schaal M."/>
            <person name="Petersen J."/>
            <person name="Fernandez-Gnecco G."/>
            <person name="Sproeer C."/>
            <person name="Bunk B."/>
            <person name="Overmann J."/>
            <person name="Sorensen S.J."/>
            <person name="Idczak E."/>
            <person name="Smalla K."/>
        </authorList>
    </citation>
    <scope>NUCLEOTIDE SEQUENCE</scope>
    <source>
        <strain evidence="5">Rho-11.1</strain>
    </source>
</reference>
<dbReference type="CDD" id="cd03219">
    <property type="entry name" value="ABC_Mj1267_LivG_branched"/>
    <property type="match status" value="1"/>
</dbReference>
<evidence type="ECO:0000256" key="1">
    <source>
        <dbReference type="ARBA" id="ARBA00022448"/>
    </source>
</evidence>
<dbReference type="PANTHER" id="PTHR45772:SF8">
    <property type="entry name" value="HIGH-AFFINITY BRANCHED-CHAIN AMINO ACID TRANSPORT ATP-BINDING PROTEIN"/>
    <property type="match status" value="1"/>
</dbReference>
<sequence>MSFLECNNLVMRFGGVTAIGGVNFSMIEGTVHCLIGPNGAGKSTFFKMVTGQLSPTEGTVKLRDDDITGLRSSEIVRRGIGIKTQTPQLFDELTAEENIWLGAHRSVRGKVATDRVHALIEDLELTKVTGLAVGTLAHGIRQRVEIASVLAGNPDLILLDEPAAGMSDADVEHIARLILRLKARHSLLVVEHDMRFIRRIADRVTVFHQGRIFIEGDCETVLADRGVQDIYLGRGLIANA</sequence>
<dbReference type="RefSeq" id="WP_320203192.1">
    <property type="nucleotide sequence ID" value="NZ_CP192782.1"/>
</dbReference>
<dbReference type="GO" id="GO:0005524">
    <property type="term" value="F:ATP binding"/>
    <property type="evidence" value="ECO:0007669"/>
    <property type="project" value="UniProtKB-KW"/>
</dbReference>
<dbReference type="GO" id="GO:0005886">
    <property type="term" value="C:plasma membrane"/>
    <property type="evidence" value="ECO:0007669"/>
    <property type="project" value="TreeGrafter"/>
</dbReference>
<evidence type="ECO:0000256" key="2">
    <source>
        <dbReference type="ARBA" id="ARBA00022741"/>
    </source>
</evidence>
<dbReference type="SUPFAM" id="SSF52540">
    <property type="entry name" value="P-loop containing nucleoside triphosphate hydrolases"/>
    <property type="match status" value="1"/>
</dbReference>
<dbReference type="EMBL" id="JAVRAF010000007">
    <property type="protein sequence ID" value="MDX8304456.1"/>
    <property type="molecule type" value="Genomic_DNA"/>
</dbReference>
<proteinExistence type="predicted"/>
<dbReference type="InterPro" id="IPR051120">
    <property type="entry name" value="ABC_AA/LPS_Transport"/>
</dbReference>
<comment type="caution">
    <text evidence="5">The sequence shown here is derived from an EMBL/GenBank/DDBJ whole genome shotgun (WGS) entry which is preliminary data.</text>
</comment>
<accession>A0AAW9FH19</accession>
<dbReference type="Pfam" id="PF00005">
    <property type="entry name" value="ABC_tran"/>
    <property type="match status" value="1"/>
</dbReference>
<protein>
    <submittedName>
        <fullName evidence="5">ABC transporter ATP-binding protein</fullName>
    </submittedName>
</protein>
<dbReference type="InterPro" id="IPR003439">
    <property type="entry name" value="ABC_transporter-like_ATP-bd"/>
</dbReference>
<dbReference type="GO" id="GO:0016887">
    <property type="term" value="F:ATP hydrolysis activity"/>
    <property type="evidence" value="ECO:0007669"/>
    <property type="project" value="InterPro"/>
</dbReference>
<evidence type="ECO:0000259" key="4">
    <source>
        <dbReference type="PROSITE" id="PS50893"/>
    </source>
</evidence>
<dbReference type="InterPro" id="IPR027417">
    <property type="entry name" value="P-loop_NTPase"/>
</dbReference>
<dbReference type="SMART" id="SM00382">
    <property type="entry name" value="AAA"/>
    <property type="match status" value="1"/>
</dbReference>
<organism evidence="5">
    <name type="scientific">Agrobacterium rosae</name>
    <dbReference type="NCBI Taxonomy" id="1972867"/>
    <lineage>
        <taxon>Bacteria</taxon>
        <taxon>Pseudomonadati</taxon>
        <taxon>Pseudomonadota</taxon>
        <taxon>Alphaproteobacteria</taxon>
        <taxon>Hyphomicrobiales</taxon>
        <taxon>Rhizobiaceae</taxon>
        <taxon>Rhizobium/Agrobacterium group</taxon>
        <taxon>Agrobacterium</taxon>
    </lineage>
</organism>
<gene>
    <name evidence="5" type="ORF">RMR22_19540</name>
</gene>
<evidence type="ECO:0000256" key="3">
    <source>
        <dbReference type="ARBA" id="ARBA00022840"/>
    </source>
</evidence>
<name>A0AAW9FH19_9HYPH</name>
<dbReference type="InterPro" id="IPR003593">
    <property type="entry name" value="AAA+_ATPase"/>
</dbReference>
<dbReference type="PROSITE" id="PS50893">
    <property type="entry name" value="ABC_TRANSPORTER_2"/>
    <property type="match status" value="1"/>
</dbReference>
<dbReference type="AlphaFoldDB" id="A0AAW9FH19"/>
<keyword evidence="2" id="KW-0547">Nucleotide-binding</keyword>
<dbReference type="PANTHER" id="PTHR45772">
    <property type="entry name" value="CONSERVED COMPONENT OF ABC TRANSPORTER FOR NATURAL AMINO ACIDS-RELATED"/>
    <property type="match status" value="1"/>
</dbReference>
<feature type="domain" description="ABC transporter" evidence="4">
    <location>
        <begin position="4"/>
        <end position="234"/>
    </location>
</feature>
<keyword evidence="1" id="KW-0813">Transport</keyword>